<keyword evidence="1" id="KW-0732">Signal</keyword>
<evidence type="ECO:0000313" key="3">
    <source>
        <dbReference type="Proteomes" id="UP000028780"/>
    </source>
</evidence>
<dbReference type="HOGENOM" id="CLU_2914685_0_0_11"/>
<dbReference type="AlphaFoldDB" id="A0A076NTG5"/>
<feature type="signal peptide" evidence="1">
    <location>
        <begin position="1"/>
        <end position="20"/>
    </location>
</feature>
<proteinExistence type="predicted"/>
<dbReference type="eggNOG" id="ENOG5031J6V">
    <property type="taxonomic scope" value="Bacteria"/>
</dbReference>
<accession>A0A076NTG5</accession>
<evidence type="ECO:0000256" key="1">
    <source>
        <dbReference type="SAM" id="SignalP"/>
    </source>
</evidence>
<protein>
    <submittedName>
        <fullName evidence="2">Uncharacterized protein</fullName>
    </submittedName>
</protein>
<organism evidence="2 3">
    <name type="scientific">Corynebacterium imitans</name>
    <dbReference type="NCBI Taxonomy" id="156978"/>
    <lineage>
        <taxon>Bacteria</taxon>
        <taxon>Bacillati</taxon>
        <taxon>Actinomycetota</taxon>
        <taxon>Actinomycetes</taxon>
        <taxon>Mycobacteriales</taxon>
        <taxon>Corynebacteriaceae</taxon>
        <taxon>Corynebacterium</taxon>
    </lineage>
</organism>
<feature type="chain" id="PRO_5038500767" evidence="1">
    <location>
        <begin position="21"/>
        <end position="61"/>
    </location>
</feature>
<sequence length="61" mass="5896">MVAVLLTLAAAFGLSVVAGATGAGAAGFVVSATLLGFGLAPFVGDSLQRLLPCSVWGRSGC</sequence>
<evidence type="ECO:0000313" key="2">
    <source>
        <dbReference type="EMBL" id="AIJ34177.1"/>
    </source>
</evidence>
<reference evidence="2 3" key="1">
    <citation type="submission" date="2014-08" db="EMBL/GenBank/DDBJ databases">
        <title>Complete genome sequence of Corynebacterium imitans DSM 44264, isolated from a five-month-old boy with suspected pharyngeal diphtheria.</title>
        <authorList>
            <person name="Mollmann S."/>
            <person name="Albersmeier A."/>
            <person name="Ruckert C."/>
            <person name="Tauch A."/>
        </authorList>
    </citation>
    <scope>NUCLEOTIDE SEQUENCE [LARGE SCALE GENOMIC DNA]</scope>
    <source>
        <strain evidence="2 3">DSM 44264</strain>
    </source>
</reference>
<name>A0A076NTG5_9CORY</name>
<gene>
    <name evidence="2" type="ORF">CIMIT_10010</name>
</gene>
<dbReference type="EMBL" id="CP009211">
    <property type="protein sequence ID" value="AIJ34177.1"/>
    <property type="molecule type" value="Genomic_DNA"/>
</dbReference>
<dbReference type="RefSeq" id="WP_038592336.1">
    <property type="nucleotide sequence ID" value="NZ_CP009211.1"/>
</dbReference>
<dbReference type="Proteomes" id="UP000028780">
    <property type="component" value="Chromosome"/>
</dbReference>
<keyword evidence="3" id="KW-1185">Reference proteome</keyword>
<dbReference type="KEGG" id="cii:CIMIT_10010"/>